<keyword evidence="1" id="KW-0732">Signal</keyword>
<organism evidence="2 3">
    <name type="scientific">Ramularia collo-cygni</name>
    <dbReference type="NCBI Taxonomy" id="112498"/>
    <lineage>
        <taxon>Eukaryota</taxon>
        <taxon>Fungi</taxon>
        <taxon>Dikarya</taxon>
        <taxon>Ascomycota</taxon>
        <taxon>Pezizomycotina</taxon>
        <taxon>Dothideomycetes</taxon>
        <taxon>Dothideomycetidae</taxon>
        <taxon>Mycosphaerellales</taxon>
        <taxon>Mycosphaerellaceae</taxon>
        <taxon>Ramularia</taxon>
    </lineage>
</organism>
<proteinExistence type="predicted"/>
<dbReference type="RefSeq" id="XP_023627256.1">
    <property type="nucleotide sequence ID" value="XM_023771488.1"/>
</dbReference>
<name>A0A2D3V6N5_9PEZI</name>
<dbReference type="GeneID" id="35601367"/>
<accession>A0A2D3V6N5</accession>
<sequence length="80" mass="8348">MHLSTFLSTILSLGALVQASPIVSARTEGCPGGVDNKQQCKTTENANCTIGCPGVSFLVRSQCISKCITQVDKICGSCPE</sequence>
<dbReference type="AlphaFoldDB" id="A0A2D3V6N5"/>
<feature type="signal peptide" evidence="1">
    <location>
        <begin position="1"/>
        <end position="19"/>
    </location>
</feature>
<feature type="chain" id="PRO_5013756881" evidence="1">
    <location>
        <begin position="20"/>
        <end position="80"/>
    </location>
</feature>
<dbReference type="EMBL" id="FJUY01000009">
    <property type="protein sequence ID" value="CZT20367.1"/>
    <property type="molecule type" value="Genomic_DNA"/>
</dbReference>
<evidence type="ECO:0000313" key="2">
    <source>
        <dbReference type="EMBL" id="CZT20367.1"/>
    </source>
</evidence>
<evidence type="ECO:0000313" key="3">
    <source>
        <dbReference type="Proteomes" id="UP000225277"/>
    </source>
</evidence>
<keyword evidence="3" id="KW-1185">Reference proteome</keyword>
<evidence type="ECO:0000256" key="1">
    <source>
        <dbReference type="SAM" id="SignalP"/>
    </source>
</evidence>
<protein>
    <submittedName>
        <fullName evidence="2">Uncharacterized protein</fullName>
    </submittedName>
</protein>
<gene>
    <name evidence="2" type="ORF">RCC_06226</name>
</gene>
<dbReference type="Proteomes" id="UP000225277">
    <property type="component" value="Unassembled WGS sequence"/>
</dbReference>
<reference evidence="2 3" key="1">
    <citation type="submission" date="2016-03" db="EMBL/GenBank/DDBJ databases">
        <authorList>
            <person name="Ploux O."/>
        </authorList>
    </citation>
    <scope>NUCLEOTIDE SEQUENCE [LARGE SCALE GENOMIC DNA]</scope>
    <source>
        <strain evidence="2 3">URUG2</strain>
    </source>
</reference>